<name>A0A653CMC9_CALMS</name>
<keyword evidence="1" id="KW-0812">Transmembrane</keyword>
<keyword evidence="3" id="KW-1185">Reference proteome</keyword>
<keyword evidence="1" id="KW-0472">Membrane</keyword>
<sequence length="97" mass="11294">IDQWSSPYAILAISFVICFACLFAFVYIFYILFTFGNYRMEIKIENNLLFDVSKICRVCLSEKEQMRSVFMQDESTGQSMILAEMLMGFSAVQMTHQ</sequence>
<keyword evidence="1" id="KW-1133">Transmembrane helix</keyword>
<proteinExistence type="predicted"/>
<dbReference type="EMBL" id="CAACVG010008263">
    <property type="protein sequence ID" value="VEN49083.1"/>
    <property type="molecule type" value="Genomic_DNA"/>
</dbReference>
<evidence type="ECO:0000313" key="3">
    <source>
        <dbReference type="Proteomes" id="UP000410492"/>
    </source>
</evidence>
<evidence type="ECO:0000256" key="1">
    <source>
        <dbReference type="SAM" id="Phobius"/>
    </source>
</evidence>
<organism evidence="2 3">
    <name type="scientific">Callosobruchus maculatus</name>
    <name type="common">Southern cowpea weevil</name>
    <name type="synonym">Pulse bruchid</name>
    <dbReference type="NCBI Taxonomy" id="64391"/>
    <lineage>
        <taxon>Eukaryota</taxon>
        <taxon>Metazoa</taxon>
        <taxon>Ecdysozoa</taxon>
        <taxon>Arthropoda</taxon>
        <taxon>Hexapoda</taxon>
        <taxon>Insecta</taxon>
        <taxon>Pterygota</taxon>
        <taxon>Neoptera</taxon>
        <taxon>Endopterygota</taxon>
        <taxon>Coleoptera</taxon>
        <taxon>Polyphaga</taxon>
        <taxon>Cucujiformia</taxon>
        <taxon>Chrysomeloidea</taxon>
        <taxon>Chrysomelidae</taxon>
        <taxon>Bruchinae</taxon>
        <taxon>Bruchini</taxon>
        <taxon>Callosobruchus</taxon>
    </lineage>
</organism>
<dbReference type="OrthoDB" id="6774971at2759"/>
<reference evidence="2 3" key="1">
    <citation type="submission" date="2019-01" db="EMBL/GenBank/DDBJ databases">
        <authorList>
            <person name="Sayadi A."/>
        </authorList>
    </citation>
    <scope>NUCLEOTIDE SEQUENCE [LARGE SCALE GENOMIC DNA]</scope>
</reference>
<feature type="non-terminal residue" evidence="2">
    <location>
        <position position="1"/>
    </location>
</feature>
<feature type="transmembrane region" description="Helical" evidence="1">
    <location>
        <begin position="6"/>
        <end position="33"/>
    </location>
</feature>
<gene>
    <name evidence="2" type="ORF">CALMAC_LOCUS10316</name>
</gene>
<accession>A0A653CMC9</accession>
<evidence type="ECO:0000313" key="2">
    <source>
        <dbReference type="EMBL" id="VEN49083.1"/>
    </source>
</evidence>
<dbReference type="Proteomes" id="UP000410492">
    <property type="component" value="Unassembled WGS sequence"/>
</dbReference>
<protein>
    <submittedName>
        <fullName evidence="2">Uncharacterized protein</fullName>
    </submittedName>
</protein>
<dbReference type="AlphaFoldDB" id="A0A653CMC9"/>